<evidence type="ECO:0000313" key="6">
    <source>
        <dbReference type="EMBL" id="KGF51008.1"/>
    </source>
</evidence>
<dbReference type="OrthoDB" id="1058613at2"/>
<keyword evidence="3" id="KW-0998">Cell outer membrane</keyword>
<gene>
    <name evidence="6" type="ORF">HMPREF9302_09085</name>
</gene>
<reference evidence="6 7" key="1">
    <citation type="submission" date="2014-07" db="EMBL/GenBank/DDBJ databases">
        <authorList>
            <person name="McCorrison J."/>
            <person name="Sanka R."/>
            <person name="Torralba M."/>
            <person name="Gillis M."/>
            <person name="Haft D.H."/>
            <person name="Methe B."/>
            <person name="Sutton G."/>
            <person name="Nelson K.E."/>
        </authorList>
    </citation>
    <scope>NUCLEOTIDE SEQUENCE [LARGE SCALE GENOMIC DNA]</scope>
    <source>
        <strain evidence="6 7">DNF00058</strain>
    </source>
</reference>
<dbReference type="AlphaFoldDB" id="A0A096AV99"/>
<evidence type="ECO:0000256" key="2">
    <source>
        <dbReference type="ARBA" id="ARBA00023136"/>
    </source>
</evidence>
<accession>A0A096AV99</accession>
<feature type="chain" id="PRO_5001924199" description="Outer membrane protein beta-barrel domain-containing protein" evidence="4">
    <location>
        <begin position="21"/>
        <end position="754"/>
    </location>
</feature>
<dbReference type="Pfam" id="PF13715">
    <property type="entry name" value="CarbopepD_reg_2"/>
    <property type="match status" value="1"/>
</dbReference>
<dbReference type="SUPFAM" id="SSF49464">
    <property type="entry name" value="Carboxypeptidase regulatory domain-like"/>
    <property type="match status" value="1"/>
</dbReference>
<evidence type="ECO:0000256" key="4">
    <source>
        <dbReference type="SAM" id="SignalP"/>
    </source>
</evidence>
<evidence type="ECO:0000256" key="3">
    <source>
        <dbReference type="ARBA" id="ARBA00023237"/>
    </source>
</evidence>
<dbReference type="Gene3D" id="2.40.170.20">
    <property type="entry name" value="TonB-dependent receptor, beta-barrel domain"/>
    <property type="match status" value="1"/>
</dbReference>
<comment type="caution">
    <text evidence="6">The sequence shown here is derived from an EMBL/GenBank/DDBJ whole genome shotgun (WGS) entry which is preliminary data.</text>
</comment>
<proteinExistence type="predicted"/>
<keyword evidence="7" id="KW-1185">Reference proteome</keyword>
<dbReference type="GO" id="GO:0009279">
    <property type="term" value="C:cell outer membrane"/>
    <property type="evidence" value="ECO:0007669"/>
    <property type="project" value="UniProtKB-SubCell"/>
</dbReference>
<comment type="subcellular location">
    <subcellularLocation>
        <location evidence="1">Cell outer membrane</location>
    </subcellularLocation>
</comment>
<organism evidence="6 7">
    <name type="scientific">Prevotella amnii DNF00058</name>
    <dbReference type="NCBI Taxonomy" id="1401066"/>
    <lineage>
        <taxon>Bacteria</taxon>
        <taxon>Pseudomonadati</taxon>
        <taxon>Bacteroidota</taxon>
        <taxon>Bacteroidia</taxon>
        <taxon>Bacteroidales</taxon>
        <taxon>Prevotellaceae</taxon>
        <taxon>Prevotella</taxon>
    </lineage>
</organism>
<dbReference type="SUPFAM" id="SSF56935">
    <property type="entry name" value="Porins"/>
    <property type="match status" value="1"/>
</dbReference>
<dbReference type="EMBL" id="JRNU01000055">
    <property type="protein sequence ID" value="KGF51008.1"/>
    <property type="molecule type" value="Genomic_DNA"/>
</dbReference>
<name>A0A096AV99_9BACT</name>
<evidence type="ECO:0000256" key="1">
    <source>
        <dbReference type="ARBA" id="ARBA00004442"/>
    </source>
</evidence>
<keyword evidence="4" id="KW-0732">Signal</keyword>
<protein>
    <recommendedName>
        <fullName evidence="5">Outer membrane protein beta-barrel domain-containing protein</fullName>
    </recommendedName>
</protein>
<sequence length="754" mass="84449">MKKILVVFFMLLLLSVRLSAQEINGRVVDEKGGPLAFVNVVLLSRQDSSLVKGTMTREDGSFTIEPSGSGGIVKFSFIGYQTVYRDCNEREMGTIRMKMDATELSGVIVKGKRTTVKVGLNKITVDVAHSYLQYMGKVIDVLGRIPGLTSDLQLLEGGTPTFVLNGRPVDMAELKVIPASEINKIVVDSNPTVEYSASNNGVVYITTKSALGNTLSSEVSNTSVFARDYMNIANVTINEKYKKVSNILTAGFSYVNTTQIDNTTETVFLPQKTIESAKERHTHGNARKFDWFYSMNWDISRHQLFSFQYTGNVGNTHLNEPTRQTMDGNDMAFGQKKRGTDFLHSASVNYRNEIDSTRTLSFIADYALRRSDETGLASTVPAVATESEGKYHIGGARLSYNSHRKWADVSMGLFFSAMSNKGNYAYNTDAEAYDAHESLYGAYLSLSRQIKSFYLQGGLRMEADHRKLETNVSGAFADSTEWRLFPNLVVTRRLTAKSSVGLSVGQTIGRPSFANLNPGLYYYDAISYKVGNPQLKPNVTTNVKLSYNYGDLFTSIAYNRNHDKIVELPLWTETSVDNKNIKWMPVNFNKAENIVATVIYYYSLGPVRGDVTGSFTQPFVKANYLGEEHSWNKASWYIDANAQWAFNNHSLVVFNASFDSGGTSTLFDHESLWTVNLAYILRLMKDRLNVTVAANDIFHTDRSNNWTMKYNNIRTTMDTSGDTQRLIVKLSYNFGKLKLDSSKKIASKEFLNRL</sequence>
<dbReference type="Proteomes" id="UP000029614">
    <property type="component" value="Unassembled WGS sequence"/>
</dbReference>
<dbReference type="InterPro" id="IPR041700">
    <property type="entry name" value="OMP_b-brl_3"/>
</dbReference>
<dbReference type="RefSeq" id="WP_036856697.1">
    <property type="nucleotide sequence ID" value="NZ_JRNU01000055.1"/>
</dbReference>
<dbReference type="Pfam" id="PF14905">
    <property type="entry name" value="OMP_b-brl_3"/>
    <property type="match status" value="1"/>
</dbReference>
<keyword evidence="2" id="KW-0472">Membrane</keyword>
<dbReference type="InterPro" id="IPR036942">
    <property type="entry name" value="Beta-barrel_TonB_sf"/>
</dbReference>
<feature type="signal peptide" evidence="4">
    <location>
        <begin position="1"/>
        <end position="20"/>
    </location>
</feature>
<dbReference type="InterPro" id="IPR008969">
    <property type="entry name" value="CarboxyPept-like_regulatory"/>
</dbReference>
<feature type="domain" description="Outer membrane protein beta-barrel" evidence="5">
    <location>
        <begin position="420"/>
        <end position="732"/>
    </location>
</feature>
<evidence type="ECO:0000313" key="7">
    <source>
        <dbReference type="Proteomes" id="UP000029614"/>
    </source>
</evidence>
<evidence type="ECO:0000259" key="5">
    <source>
        <dbReference type="Pfam" id="PF14905"/>
    </source>
</evidence>